<proteinExistence type="predicted"/>
<dbReference type="InterPro" id="IPR032411">
    <property type="entry name" value="FliS_cochap"/>
</dbReference>
<gene>
    <name evidence="1" type="ORF">CAV_0219</name>
</gene>
<dbReference type="Gene3D" id="3.30.1120.180">
    <property type="entry name" value="Flagellar FLiS export co-chaperone, HP1076"/>
    <property type="match status" value="1"/>
</dbReference>
<dbReference type="KEGG" id="cavi:CAV_0219"/>
<dbReference type="RefSeq" id="WP_094324682.1">
    <property type="nucleotide sequence ID" value="NZ_CP022347.1"/>
</dbReference>
<keyword evidence="2" id="KW-1185">Reference proteome</keyword>
<evidence type="ECO:0000313" key="1">
    <source>
        <dbReference type="EMBL" id="ASQ29891.1"/>
    </source>
</evidence>
<reference evidence="1 2" key="1">
    <citation type="submission" date="2017-07" db="EMBL/GenBank/DDBJ databases">
        <title>Analysis of two Campylobacter avium genomes and identification of a novel hippuricase gene.</title>
        <authorList>
            <person name="Miller W.G."/>
            <person name="Chapman M.H."/>
            <person name="Yee E."/>
            <person name="Revez J."/>
            <person name="Bono J.L."/>
            <person name="Rossi M."/>
        </authorList>
    </citation>
    <scope>NUCLEOTIDE SEQUENCE [LARGE SCALE GENOMIC DNA]</scope>
    <source>
        <strain evidence="1 2">LMG 24591</strain>
    </source>
</reference>
<accession>A0A222MVR2</accession>
<dbReference type="OrthoDB" id="5321935at2"/>
<protein>
    <submittedName>
        <fullName evidence="1">Uncharacterized protein</fullName>
    </submittedName>
</protein>
<dbReference type="AlphaFoldDB" id="A0A222MVR2"/>
<dbReference type="Pfam" id="PF16522">
    <property type="entry name" value="FliS_cochap"/>
    <property type="match status" value="1"/>
</dbReference>
<dbReference type="InterPro" id="IPR038315">
    <property type="entry name" value="FliS_cochap_sf"/>
</dbReference>
<sequence>MSKELEILKKHLGDVAGRSSFDAKTLSSQISDANDFIGALQVLNMSLKKISKNIKDRIINELSQEEKRNLDAQSSQLIQNCSFMGENLFDNIFTVNIGSQIFSFEIQNPLLILEKSDFNGVLSYIDDKKEEIDTLLDSIAIAIENNSAGFGFDNKASYENFDFTNLFR</sequence>
<dbReference type="Proteomes" id="UP000201169">
    <property type="component" value="Chromosome"/>
</dbReference>
<organism evidence="1 2">
    <name type="scientific">Campylobacter avium LMG 24591</name>
    <dbReference type="NCBI Taxonomy" id="522484"/>
    <lineage>
        <taxon>Bacteria</taxon>
        <taxon>Pseudomonadati</taxon>
        <taxon>Campylobacterota</taxon>
        <taxon>Epsilonproteobacteria</taxon>
        <taxon>Campylobacterales</taxon>
        <taxon>Campylobacteraceae</taxon>
        <taxon>Campylobacter</taxon>
    </lineage>
</organism>
<name>A0A222MVR2_9BACT</name>
<evidence type="ECO:0000313" key="2">
    <source>
        <dbReference type="Proteomes" id="UP000201169"/>
    </source>
</evidence>
<dbReference type="EMBL" id="CP022347">
    <property type="protein sequence ID" value="ASQ29891.1"/>
    <property type="molecule type" value="Genomic_DNA"/>
</dbReference>